<sequence length="190" mass="21233">MMIYFSLISVIFAIYLNSAEAGKEHIAGACHDPFFLGDTPCDKQWSIRYYMDVPTETCLAFNYTGCGHNWNNFATSQACYEECLPLDHHKCPAASKIHKTTKGKTVCNDDCDCDAGNYCNIGQAYGHCCEKEFKDKVDNDYNPPCPIGQTIVREKIHGITVQLLGKRCLHNFCPFGSTCFDGNFFAACCN</sequence>
<dbReference type="InterPro" id="IPR036880">
    <property type="entry name" value="Kunitz_BPTI_sf"/>
</dbReference>
<evidence type="ECO:0000313" key="5">
    <source>
        <dbReference type="WormBase" id="C10G8.3"/>
    </source>
</evidence>
<dbReference type="Gene3D" id="4.10.410.10">
    <property type="entry name" value="Pancreatic trypsin inhibitor Kunitz domain"/>
    <property type="match status" value="1"/>
</dbReference>
<dbReference type="AGR" id="WB:WBGene00015682"/>
<dbReference type="RefSeq" id="NP_504417.2">
    <property type="nucleotide sequence ID" value="NM_072016.4"/>
</dbReference>
<dbReference type="WormBase" id="C10G8.3">
    <property type="protein sequence ID" value="CE52945"/>
    <property type="gene ID" value="WBGene00015682"/>
</dbReference>
<proteinExistence type="predicted"/>
<dbReference type="SUPFAM" id="SSF57362">
    <property type="entry name" value="BPTI-like"/>
    <property type="match status" value="1"/>
</dbReference>
<dbReference type="InParanoid" id="Q94163"/>
<dbReference type="PANTHER" id="PTHR47248">
    <property type="entry name" value="PROTEIN CBG06772"/>
    <property type="match status" value="1"/>
</dbReference>
<dbReference type="EMBL" id="BX284605">
    <property type="protein sequence ID" value="CCD64158.2"/>
    <property type="molecule type" value="Genomic_DNA"/>
</dbReference>
<feature type="signal peptide" evidence="1">
    <location>
        <begin position="1"/>
        <end position="21"/>
    </location>
</feature>
<name>Q94163_CAEEL</name>
<gene>
    <name evidence="3 5" type="ORF">C10G8.3</name>
    <name evidence="3" type="ORF">CELE_C10G8.3</name>
</gene>
<dbReference type="GeneID" id="182502"/>
<dbReference type="PaxDb" id="6239-C10G8.3"/>
<dbReference type="CTD" id="182502"/>
<organism evidence="3 4">
    <name type="scientific">Caenorhabditis elegans</name>
    <dbReference type="NCBI Taxonomy" id="6239"/>
    <lineage>
        <taxon>Eukaryota</taxon>
        <taxon>Metazoa</taxon>
        <taxon>Ecdysozoa</taxon>
        <taxon>Nematoda</taxon>
        <taxon>Chromadorea</taxon>
        <taxon>Rhabditida</taxon>
        <taxon>Rhabditina</taxon>
        <taxon>Rhabditomorpha</taxon>
        <taxon>Rhabditoidea</taxon>
        <taxon>Rhabditidae</taxon>
        <taxon>Peloderinae</taxon>
        <taxon>Caenorhabditis</taxon>
    </lineage>
</organism>
<dbReference type="InterPro" id="IPR002223">
    <property type="entry name" value="Kunitz_BPTI"/>
</dbReference>
<dbReference type="AlphaFoldDB" id="Q94163"/>
<dbReference type="OrthoDB" id="4473401at2759"/>
<protein>
    <submittedName>
        <fullName evidence="3">BPTI/Kunitz inhibitor domain-containing protein</fullName>
    </submittedName>
</protein>
<keyword evidence="1" id="KW-0732">Signal</keyword>
<feature type="chain" id="PRO_5017989363" evidence="1">
    <location>
        <begin position="22"/>
        <end position="190"/>
    </location>
</feature>
<dbReference type="SMR" id="Q94163"/>
<dbReference type="InterPro" id="IPR052861">
    <property type="entry name" value="BPTI/Kunitz_domain"/>
</dbReference>
<evidence type="ECO:0000256" key="1">
    <source>
        <dbReference type="SAM" id="SignalP"/>
    </source>
</evidence>
<accession>Q94163</accession>
<dbReference type="PROSITE" id="PS50279">
    <property type="entry name" value="BPTI_KUNITZ_2"/>
    <property type="match status" value="1"/>
</dbReference>
<dbReference type="InterPro" id="IPR020901">
    <property type="entry name" value="Prtase_inh_Kunz-CS"/>
</dbReference>
<dbReference type="STRING" id="6239.C10G8.3.1"/>
<dbReference type="eggNOG" id="KOG4295">
    <property type="taxonomic scope" value="Eukaryota"/>
</dbReference>
<dbReference type="KEGG" id="cel:CELE_C10G8.3"/>
<dbReference type="PhylomeDB" id="Q94163"/>
<reference evidence="3 4" key="1">
    <citation type="journal article" date="1998" name="Science">
        <title>Genome sequence of the nematode C. elegans: a platform for investigating biology.</title>
        <authorList>
            <consortium name="The C. elegans sequencing consortium"/>
            <person name="Sulson J.E."/>
            <person name="Waterston R."/>
        </authorList>
    </citation>
    <scope>NUCLEOTIDE SEQUENCE [LARGE SCALE GENOMIC DNA]</scope>
    <source>
        <strain evidence="3 4">Bristol N2</strain>
    </source>
</reference>
<dbReference type="PANTHER" id="PTHR47248:SF7">
    <property type="entry name" value="BPTI_KUNITZ INHIBITOR DOMAIN-CONTAINING PROTEIN"/>
    <property type="match status" value="1"/>
</dbReference>
<dbReference type="Proteomes" id="UP000001940">
    <property type="component" value="Chromosome V"/>
</dbReference>
<dbReference type="Pfam" id="PF00014">
    <property type="entry name" value="Kunitz_BPTI"/>
    <property type="match status" value="1"/>
</dbReference>
<keyword evidence="4" id="KW-1185">Reference proteome</keyword>
<dbReference type="UCSC" id="C10G8.3">
    <property type="organism name" value="c. elegans"/>
</dbReference>
<evidence type="ECO:0000313" key="3">
    <source>
        <dbReference type="EMBL" id="CCD64158.2"/>
    </source>
</evidence>
<dbReference type="Bgee" id="WBGene00015682">
    <property type="expression patterns" value="Expressed in pharyngeal muscle cell (C elegans) and 2 other cell types or tissues"/>
</dbReference>
<dbReference type="PROSITE" id="PS00280">
    <property type="entry name" value="BPTI_KUNITZ_1"/>
    <property type="match status" value="1"/>
</dbReference>
<evidence type="ECO:0000259" key="2">
    <source>
        <dbReference type="PROSITE" id="PS50279"/>
    </source>
</evidence>
<feature type="domain" description="BPTI/Kunitz inhibitor" evidence="2">
    <location>
        <begin position="30"/>
        <end position="83"/>
    </location>
</feature>
<dbReference type="HOGENOM" id="CLU_105995_0_0_1"/>
<dbReference type="SMART" id="SM00131">
    <property type="entry name" value="KU"/>
    <property type="match status" value="1"/>
</dbReference>
<dbReference type="GO" id="GO:0004867">
    <property type="term" value="F:serine-type endopeptidase inhibitor activity"/>
    <property type="evidence" value="ECO:0007669"/>
    <property type="project" value="InterPro"/>
</dbReference>
<dbReference type="FunCoup" id="Q94163">
    <property type="interactions" value="7"/>
</dbReference>
<evidence type="ECO:0000313" key="4">
    <source>
        <dbReference type="Proteomes" id="UP000001940"/>
    </source>
</evidence>